<evidence type="ECO:0000256" key="7">
    <source>
        <dbReference type="ARBA" id="ARBA00022824"/>
    </source>
</evidence>
<keyword evidence="6" id="KW-0677">Repeat</keyword>
<evidence type="ECO:0000256" key="9">
    <source>
        <dbReference type="ARBA" id="ARBA00022837"/>
    </source>
</evidence>
<dbReference type="GO" id="GO:0005789">
    <property type="term" value="C:endoplasmic reticulum membrane"/>
    <property type="evidence" value="ECO:0007669"/>
    <property type="project" value="TreeGrafter"/>
</dbReference>
<feature type="compositionally biased region" description="Basic and acidic residues" evidence="13">
    <location>
        <begin position="622"/>
        <end position="658"/>
    </location>
</feature>
<evidence type="ECO:0000256" key="1">
    <source>
        <dbReference type="ARBA" id="ARBA00004319"/>
    </source>
</evidence>
<reference evidence="14" key="1">
    <citation type="submission" date="2013-12" db="EMBL/GenBank/DDBJ databases">
        <title>The Genome Sequence of Aphanomyces astaci APO3.</title>
        <authorList>
            <consortium name="The Broad Institute Genomics Platform"/>
            <person name="Russ C."/>
            <person name="Tyler B."/>
            <person name="van West P."/>
            <person name="Dieguez-Uribeondo J."/>
            <person name="Young S.K."/>
            <person name="Zeng Q."/>
            <person name="Gargeya S."/>
            <person name="Fitzgerald M."/>
            <person name="Abouelleil A."/>
            <person name="Alvarado L."/>
            <person name="Chapman S.B."/>
            <person name="Gainer-Dewar J."/>
            <person name="Goldberg J."/>
            <person name="Griggs A."/>
            <person name="Gujja S."/>
            <person name="Hansen M."/>
            <person name="Howarth C."/>
            <person name="Imamovic A."/>
            <person name="Ireland A."/>
            <person name="Larimer J."/>
            <person name="McCowan C."/>
            <person name="Murphy C."/>
            <person name="Pearson M."/>
            <person name="Poon T.W."/>
            <person name="Priest M."/>
            <person name="Roberts A."/>
            <person name="Saif S."/>
            <person name="Shea T."/>
            <person name="Sykes S."/>
            <person name="Wortman J."/>
            <person name="Nusbaum C."/>
            <person name="Birren B."/>
        </authorList>
    </citation>
    <scope>NUCLEOTIDE SEQUENCE [LARGE SCALE GENOMIC DNA]</scope>
    <source>
        <strain evidence="14">APO3</strain>
    </source>
</reference>
<keyword evidence="5" id="KW-0430">Lectin</keyword>
<feature type="compositionally biased region" description="Acidic residues" evidence="13">
    <location>
        <begin position="659"/>
        <end position="677"/>
    </location>
</feature>
<feature type="compositionally biased region" description="Basic and acidic residues" evidence="13">
    <location>
        <begin position="489"/>
        <end position="514"/>
    </location>
</feature>
<keyword evidence="9" id="KW-0106">Calcium</keyword>
<evidence type="ECO:0000256" key="6">
    <source>
        <dbReference type="ARBA" id="ARBA00022737"/>
    </source>
</evidence>
<dbReference type="STRING" id="112090.W4H8U4"/>
<dbReference type="InterPro" id="IPR018124">
    <property type="entry name" value="Calret/calnex_CS"/>
</dbReference>
<evidence type="ECO:0000256" key="5">
    <source>
        <dbReference type="ARBA" id="ARBA00022734"/>
    </source>
</evidence>
<evidence type="ECO:0000256" key="11">
    <source>
        <dbReference type="PIRSR" id="PIRSR601580-3"/>
    </source>
</evidence>
<protein>
    <recommendedName>
        <fullName evidence="15">Calreticulin</fullName>
    </recommendedName>
</protein>
<keyword evidence="3" id="KW-0479">Metal-binding</keyword>
<dbReference type="GO" id="GO:0005509">
    <property type="term" value="F:calcium ion binding"/>
    <property type="evidence" value="ECO:0007669"/>
    <property type="project" value="InterPro"/>
</dbReference>
<dbReference type="SUPFAM" id="SSF63887">
    <property type="entry name" value="P-domain of calnexin/calreticulin"/>
    <property type="match status" value="1"/>
</dbReference>
<dbReference type="PANTHER" id="PTHR11073">
    <property type="entry name" value="CALRETICULIN AND CALNEXIN"/>
    <property type="match status" value="1"/>
</dbReference>
<keyword evidence="4" id="KW-0732">Signal</keyword>
<evidence type="ECO:0000313" key="14">
    <source>
        <dbReference type="EMBL" id="ETV87971.1"/>
    </source>
</evidence>
<feature type="compositionally biased region" description="Basic and acidic residues" evidence="13">
    <location>
        <begin position="678"/>
        <end position="687"/>
    </location>
</feature>
<dbReference type="FunFam" id="2.10.250.10:FF:000002">
    <property type="entry name" value="Calreticulin"/>
    <property type="match status" value="1"/>
</dbReference>
<keyword evidence="8" id="KW-0862">Zinc</keyword>
<dbReference type="GO" id="GO:0005788">
    <property type="term" value="C:endoplasmic reticulum lumen"/>
    <property type="evidence" value="ECO:0007669"/>
    <property type="project" value="UniProtKB-SubCell"/>
</dbReference>
<accession>W4H8U4</accession>
<dbReference type="PROSITE" id="PS00805">
    <property type="entry name" value="CALRETICULIN_REPEAT"/>
    <property type="match status" value="1"/>
</dbReference>
<dbReference type="Gene3D" id="2.10.250.10">
    <property type="entry name" value="Calreticulin/calnexin, P domain"/>
    <property type="match status" value="1"/>
</dbReference>
<dbReference type="RefSeq" id="XP_009822834.1">
    <property type="nucleotide sequence ID" value="XM_009824532.1"/>
</dbReference>
<keyword evidence="11" id="KW-1015">Disulfide bond</keyword>
<dbReference type="Gene3D" id="2.60.120.200">
    <property type="match status" value="1"/>
</dbReference>
<feature type="region of interest" description="Disordered" evidence="13">
    <location>
        <begin position="487"/>
        <end position="529"/>
    </location>
</feature>
<dbReference type="EMBL" id="KI913115">
    <property type="protein sequence ID" value="ETV87971.1"/>
    <property type="molecule type" value="Genomic_DNA"/>
</dbReference>
<proteinExistence type="inferred from homology"/>
<feature type="compositionally biased region" description="Acidic residues" evidence="13">
    <location>
        <begin position="515"/>
        <end position="524"/>
    </location>
</feature>
<dbReference type="GO" id="GO:0006457">
    <property type="term" value="P:protein folding"/>
    <property type="evidence" value="ECO:0007669"/>
    <property type="project" value="InterPro"/>
</dbReference>
<gene>
    <name evidence="14" type="ORF">H257_01369</name>
</gene>
<evidence type="ECO:0000256" key="12">
    <source>
        <dbReference type="RuleBase" id="RU362126"/>
    </source>
</evidence>
<evidence type="ECO:0000256" key="4">
    <source>
        <dbReference type="ARBA" id="ARBA00022729"/>
    </source>
</evidence>
<dbReference type="SUPFAM" id="SSF49899">
    <property type="entry name" value="Concanavalin A-like lectins/glucanases"/>
    <property type="match status" value="1"/>
</dbReference>
<keyword evidence="7 12" id="KW-0256">Endoplasmic reticulum</keyword>
<dbReference type="AlphaFoldDB" id="W4H8U4"/>
<dbReference type="GO" id="GO:0036503">
    <property type="term" value="P:ERAD pathway"/>
    <property type="evidence" value="ECO:0007669"/>
    <property type="project" value="TreeGrafter"/>
</dbReference>
<dbReference type="InterPro" id="IPR001580">
    <property type="entry name" value="Calret/calnex"/>
</dbReference>
<dbReference type="VEuPathDB" id="FungiDB:H257_01369"/>
<evidence type="ECO:0000256" key="8">
    <source>
        <dbReference type="ARBA" id="ARBA00022833"/>
    </source>
</evidence>
<evidence type="ECO:0000256" key="2">
    <source>
        <dbReference type="ARBA" id="ARBA00010983"/>
    </source>
</evidence>
<dbReference type="InterPro" id="IPR009033">
    <property type="entry name" value="Calreticulin/calnexin_P_dom_sf"/>
</dbReference>
<organism evidence="14">
    <name type="scientific">Aphanomyces astaci</name>
    <name type="common">Crayfish plague agent</name>
    <dbReference type="NCBI Taxonomy" id="112090"/>
    <lineage>
        <taxon>Eukaryota</taxon>
        <taxon>Sar</taxon>
        <taxon>Stramenopiles</taxon>
        <taxon>Oomycota</taxon>
        <taxon>Saprolegniomycetes</taxon>
        <taxon>Saprolegniales</taxon>
        <taxon>Verrucalvaceae</taxon>
        <taxon>Aphanomyces</taxon>
    </lineage>
</organism>
<evidence type="ECO:0000256" key="13">
    <source>
        <dbReference type="SAM" id="MobiDB-lite"/>
    </source>
</evidence>
<dbReference type="PRINTS" id="PR00626">
    <property type="entry name" value="CALRETICULIN"/>
</dbReference>
<dbReference type="Pfam" id="PF00262">
    <property type="entry name" value="Calreticulin"/>
    <property type="match status" value="2"/>
</dbReference>
<comment type="similarity">
    <text evidence="2 12">Belongs to the calreticulin family.</text>
</comment>
<evidence type="ECO:0000256" key="3">
    <source>
        <dbReference type="ARBA" id="ARBA00022723"/>
    </source>
</evidence>
<evidence type="ECO:0008006" key="15">
    <source>
        <dbReference type="Google" id="ProtNLM"/>
    </source>
</evidence>
<dbReference type="PANTHER" id="PTHR11073:SF2">
    <property type="entry name" value="CALRETICULIN"/>
    <property type="match status" value="1"/>
</dbReference>
<feature type="region of interest" description="Disordered" evidence="13">
    <location>
        <begin position="622"/>
        <end position="687"/>
    </location>
</feature>
<sequence>MPSGGDLDLMRNKLGLPSWTAWCLTRRRRGCIARSADGDGVSRPASLVVFQGYHVDRSRCSIAKHSRNNDMRGELLAAPWASPRQAKTPTTPDPVVSTPSAATLRLALTTLDANKERVVDAIRSLSEALYVHGHDALFTKKYAGVCRIHEPVNPRSMTAESNLVTGAQANPHTLTQQCTVSALLNLVRAPPVASRQIVLLQTQGCRRRLRCGLLSARFLVHVEQEAEHAFHTTDSEDVFLSTGRFHVTATTQCLLLIFNMVKSLSALALVAVATTVTGEIYFNEDFTTSDNWVQSTFKPAAERSSFVHTAGDVFYDDSDKGFQTKEDARFYAATAKLAKPFNNKGKDLYLSYLVKFEQDIDCGGAYIKLAPSNTDQETFSGDTPYSIMFGPDVCGTTRKTHLIFNYKRPNESESKNLDHKTDIKAEKDKDAHLYTLELTKDNKYNVKIDGKDTMTGTLADNWAFQPAKKIKDPSQSKPEDWVDAAKIVDPNDKKPAGWDDIPKTIPDPEAKKPEDWDDEDDGDWEPAVIDNPEYKGEWKAKYIDNPEYKGEWVHPEIDNPDWFESDSLHNVCHDCGVIGFELWQVKSGTFFDDILVTDDKATADAHEVKVLAKIEKLNAHRKEVEENEQKKKDEEAKKKAEEEKAKKEEEEKAKKDAEGDKEDADEEAKEDADEEAKDGEATEKDEL</sequence>
<dbReference type="GeneID" id="20803365"/>
<dbReference type="InterPro" id="IPR013320">
    <property type="entry name" value="ConA-like_dom_sf"/>
</dbReference>
<feature type="disulfide bond" evidence="11">
    <location>
        <begin position="362"/>
        <end position="394"/>
    </location>
</feature>
<evidence type="ECO:0000256" key="10">
    <source>
        <dbReference type="ARBA" id="ARBA00023186"/>
    </source>
</evidence>
<dbReference type="GO" id="GO:0051082">
    <property type="term" value="F:unfolded protein binding"/>
    <property type="evidence" value="ECO:0007669"/>
    <property type="project" value="InterPro"/>
</dbReference>
<dbReference type="OrthoDB" id="1938156at2759"/>
<dbReference type="PROSITE" id="PS00804">
    <property type="entry name" value="CALRETICULIN_2"/>
    <property type="match status" value="1"/>
</dbReference>
<keyword evidence="10 12" id="KW-0143">Chaperone</keyword>
<comment type="subcellular location">
    <subcellularLocation>
        <location evidence="1">Endoplasmic reticulum lumen</location>
    </subcellularLocation>
</comment>
<name>W4H8U4_APHAT</name>
<dbReference type="GO" id="GO:0030246">
    <property type="term" value="F:carbohydrate binding"/>
    <property type="evidence" value="ECO:0007669"/>
    <property type="project" value="UniProtKB-KW"/>
</dbReference>